<accession>A0A1I7G9H2</accession>
<evidence type="ECO:0000256" key="4">
    <source>
        <dbReference type="ARBA" id="ARBA00022692"/>
    </source>
</evidence>
<name>A0A1I7G9H2_9BURK</name>
<reference evidence="9" key="1">
    <citation type="submission" date="2016-10" db="EMBL/GenBank/DDBJ databases">
        <authorList>
            <person name="Varghese N."/>
            <person name="Submissions S."/>
        </authorList>
    </citation>
    <scope>NUCLEOTIDE SEQUENCE [LARGE SCALE GENOMIC DNA]</scope>
    <source>
        <strain evidence="9">CGMCC 1.11014</strain>
    </source>
</reference>
<comment type="similarity">
    <text evidence="2">Belongs to the UPF0719 family.</text>
</comment>
<evidence type="ECO:0000256" key="6">
    <source>
        <dbReference type="ARBA" id="ARBA00023136"/>
    </source>
</evidence>
<feature type="transmembrane region" description="Helical" evidence="7">
    <location>
        <begin position="40"/>
        <end position="60"/>
    </location>
</feature>
<dbReference type="RefSeq" id="WP_093554037.1">
    <property type="nucleotide sequence ID" value="NZ_FPBO01000003.1"/>
</dbReference>
<dbReference type="InterPro" id="IPR007140">
    <property type="entry name" value="DUF350"/>
</dbReference>
<proteinExistence type="inferred from homology"/>
<feature type="transmembrane region" description="Helical" evidence="7">
    <location>
        <begin position="72"/>
        <end position="94"/>
    </location>
</feature>
<dbReference type="PANTHER" id="PTHR40043:SF1">
    <property type="entry name" value="UPF0719 INNER MEMBRANE PROTEIN YJFL"/>
    <property type="match status" value="1"/>
</dbReference>
<evidence type="ECO:0000313" key="9">
    <source>
        <dbReference type="Proteomes" id="UP000199391"/>
    </source>
</evidence>
<keyword evidence="4 7" id="KW-0812">Transmembrane</keyword>
<dbReference type="OrthoDB" id="8565764at2"/>
<feature type="transmembrane region" description="Helical" evidence="7">
    <location>
        <begin position="6"/>
        <end position="28"/>
    </location>
</feature>
<evidence type="ECO:0000256" key="2">
    <source>
        <dbReference type="ARBA" id="ARBA00005779"/>
    </source>
</evidence>
<keyword evidence="5 7" id="KW-1133">Transmembrane helix</keyword>
<dbReference type="STRING" id="1035707.SAMN05216552_1003157"/>
<comment type="subcellular location">
    <subcellularLocation>
        <location evidence="1">Cell membrane</location>
        <topology evidence="1">Multi-pass membrane protein</topology>
    </subcellularLocation>
</comment>
<feature type="transmembrane region" description="Helical" evidence="7">
    <location>
        <begin position="106"/>
        <end position="125"/>
    </location>
</feature>
<evidence type="ECO:0000256" key="7">
    <source>
        <dbReference type="SAM" id="Phobius"/>
    </source>
</evidence>
<evidence type="ECO:0000256" key="1">
    <source>
        <dbReference type="ARBA" id="ARBA00004651"/>
    </source>
</evidence>
<keyword evidence="3" id="KW-1003">Cell membrane</keyword>
<keyword evidence="6 7" id="KW-0472">Membrane</keyword>
<organism evidence="8 9">
    <name type="scientific">Pseudoduganella namucuonensis</name>
    <dbReference type="NCBI Taxonomy" id="1035707"/>
    <lineage>
        <taxon>Bacteria</taxon>
        <taxon>Pseudomonadati</taxon>
        <taxon>Pseudomonadota</taxon>
        <taxon>Betaproteobacteria</taxon>
        <taxon>Burkholderiales</taxon>
        <taxon>Oxalobacteraceae</taxon>
        <taxon>Telluria group</taxon>
        <taxon>Pseudoduganella</taxon>
    </lineage>
</organism>
<evidence type="ECO:0000256" key="3">
    <source>
        <dbReference type="ARBA" id="ARBA00022475"/>
    </source>
</evidence>
<keyword evidence="9" id="KW-1185">Reference proteome</keyword>
<dbReference type="Proteomes" id="UP000199391">
    <property type="component" value="Unassembled WGS sequence"/>
</dbReference>
<sequence length="128" mass="13856">MPPILNYLIHLFLAALLLIMFFMIYTRLTPYNEVLLIRQGNAAAALSLGGALLGFSMTVASSLMHTADYQQFFLWAFGAMAVQVLAYFCTTRMLRMSRDHIESGNAAFGGLLGAISLAIGAINAACIS</sequence>
<evidence type="ECO:0000313" key="8">
    <source>
        <dbReference type="EMBL" id="SFU44991.1"/>
    </source>
</evidence>
<dbReference type="PANTHER" id="PTHR40043">
    <property type="entry name" value="UPF0719 INNER MEMBRANE PROTEIN YJFL"/>
    <property type="match status" value="1"/>
</dbReference>
<protein>
    <submittedName>
        <fullName evidence="8">Putative membrane protein</fullName>
    </submittedName>
</protein>
<evidence type="ECO:0000256" key="5">
    <source>
        <dbReference type="ARBA" id="ARBA00022989"/>
    </source>
</evidence>
<dbReference type="Pfam" id="PF03994">
    <property type="entry name" value="DUF350"/>
    <property type="match status" value="1"/>
</dbReference>
<dbReference type="EMBL" id="FPBO01000003">
    <property type="protein sequence ID" value="SFU44991.1"/>
    <property type="molecule type" value="Genomic_DNA"/>
</dbReference>
<dbReference type="AlphaFoldDB" id="A0A1I7G9H2"/>
<gene>
    <name evidence="8" type="ORF">SAMN05216552_1003157</name>
</gene>
<dbReference type="GO" id="GO:0005886">
    <property type="term" value="C:plasma membrane"/>
    <property type="evidence" value="ECO:0007669"/>
    <property type="project" value="UniProtKB-SubCell"/>
</dbReference>